<dbReference type="SUPFAM" id="SSF118310">
    <property type="entry name" value="AN1-like Zinc finger"/>
    <property type="match status" value="1"/>
</dbReference>
<evidence type="ECO:0000313" key="2">
    <source>
        <dbReference type="Proteomes" id="UP001412067"/>
    </source>
</evidence>
<evidence type="ECO:0000313" key="1">
    <source>
        <dbReference type="EMBL" id="KAK8967279.1"/>
    </source>
</evidence>
<comment type="caution">
    <text evidence="1">The sequence shown here is derived from an EMBL/GenBank/DDBJ whole genome shotgun (WGS) entry which is preliminary data.</text>
</comment>
<reference evidence="1 2" key="1">
    <citation type="journal article" date="2022" name="Nat. Plants">
        <title>Genomes of leafy and leafless Platanthera orchids illuminate the evolution of mycoheterotrophy.</title>
        <authorList>
            <person name="Li M.H."/>
            <person name="Liu K.W."/>
            <person name="Li Z."/>
            <person name="Lu H.C."/>
            <person name="Ye Q.L."/>
            <person name="Zhang D."/>
            <person name="Wang J.Y."/>
            <person name="Li Y.F."/>
            <person name="Zhong Z.M."/>
            <person name="Liu X."/>
            <person name="Yu X."/>
            <person name="Liu D.K."/>
            <person name="Tu X.D."/>
            <person name="Liu B."/>
            <person name="Hao Y."/>
            <person name="Liao X.Y."/>
            <person name="Jiang Y.T."/>
            <person name="Sun W.H."/>
            <person name="Chen J."/>
            <person name="Chen Y.Q."/>
            <person name="Ai Y."/>
            <person name="Zhai J.W."/>
            <person name="Wu S.S."/>
            <person name="Zhou Z."/>
            <person name="Hsiao Y.Y."/>
            <person name="Wu W.L."/>
            <person name="Chen Y.Y."/>
            <person name="Lin Y.F."/>
            <person name="Hsu J.L."/>
            <person name="Li C.Y."/>
            <person name="Wang Z.W."/>
            <person name="Zhao X."/>
            <person name="Zhong W.Y."/>
            <person name="Ma X.K."/>
            <person name="Ma L."/>
            <person name="Huang J."/>
            <person name="Chen G.Z."/>
            <person name="Huang M.Z."/>
            <person name="Huang L."/>
            <person name="Peng D.H."/>
            <person name="Luo Y.B."/>
            <person name="Zou S.Q."/>
            <person name="Chen S.P."/>
            <person name="Lan S."/>
            <person name="Tsai W.C."/>
            <person name="Van de Peer Y."/>
            <person name="Liu Z.J."/>
        </authorList>
    </citation>
    <scope>NUCLEOTIDE SEQUENCE [LARGE SCALE GENOMIC DNA]</scope>
    <source>
        <strain evidence="1">Lor288</strain>
    </source>
</reference>
<keyword evidence="2" id="KW-1185">Reference proteome</keyword>
<dbReference type="PANTHER" id="PTHR33386:SF5">
    <property type="entry name" value="OS02G0740600 PROTEIN"/>
    <property type="match status" value="1"/>
</dbReference>
<name>A0ABR2MUJ1_9ASPA</name>
<protein>
    <submittedName>
        <fullName evidence="1">Zinc finger A20 and AN1 domain-containing stress-associated protein 11</fullName>
    </submittedName>
</protein>
<dbReference type="InterPro" id="IPR035896">
    <property type="entry name" value="AN1-like_Znf"/>
</dbReference>
<dbReference type="Proteomes" id="UP001412067">
    <property type="component" value="Unassembled WGS sequence"/>
</dbReference>
<organism evidence="1 2">
    <name type="scientific">Platanthera guangdongensis</name>
    <dbReference type="NCBI Taxonomy" id="2320717"/>
    <lineage>
        <taxon>Eukaryota</taxon>
        <taxon>Viridiplantae</taxon>
        <taxon>Streptophyta</taxon>
        <taxon>Embryophyta</taxon>
        <taxon>Tracheophyta</taxon>
        <taxon>Spermatophyta</taxon>
        <taxon>Magnoliopsida</taxon>
        <taxon>Liliopsida</taxon>
        <taxon>Asparagales</taxon>
        <taxon>Orchidaceae</taxon>
        <taxon>Orchidoideae</taxon>
        <taxon>Orchideae</taxon>
        <taxon>Orchidinae</taxon>
        <taxon>Platanthera</taxon>
    </lineage>
</organism>
<dbReference type="EMBL" id="JBBWWR010000005">
    <property type="protein sequence ID" value="KAK8967279.1"/>
    <property type="molecule type" value="Genomic_DNA"/>
</dbReference>
<accession>A0ABR2MUJ1</accession>
<proteinExistence type="predicted"/>
<gene>
    <name evidence="1" type="primary">SAP11</name>
    <name evidence="1" type="ORF">KSP40_PGU001821</name>
</gene>
<dbReference type="PANTHER" id="PTHR33386">
    <property type="entry name" value="OS02G0740600 PROTEIN"/>
    <property type="match status" value="1"/>
</dbReference>
<sequence length="165" mass="18968">MAWGIFLRQPVQYNWVWKFTDRHFINVPELLPGDSDQTHVPKAPEQPSHYQIPQVVPADKEIDVAIGDTSLAAVTTSMVYRYSGCRRKVGLTGFRCRCGQHRYNPWADQWDYRDELAPTSKKSSEGKKNDIEKTKEVAATGLKKAKQGTTVGFNWIKEKYQKHQL</sequence>